<organism evidence="3 4">
    <name type="scientific">Dreissena polymorpha</name>
    <name type="common">Zebra mussel</name>
    <name type="synonym">Mytilus polymorpha</name>
    <dbReference type="NCBI Taxonomy" id="45954"/>
    <lineage>
        <taxon>Eukaryota</taxon>
        <taxon>Metazoa</taxon>
        <taxon>Spiralia</taxon>
        <taxon>Lophotrochozoa</taxon>
        <taxon>Mollusca</taxon>
        <taxon>Bivalvia</taxon>
        <taxon>Autobranchia</taxon>
        <taxon>Heteroconchia</taxon>
        <taxon>Euheterodonta</taxon>
        <taxon>Imparidentia</taxon>
        <taxon>Neoheterodontei</taxon>
        <taxon>Myida</taxon>
        <taxon>Dreissenoidea</taxon>
        <taxon>Dreissenidae</taxon>
        <taxon>Dreissena</taxon>
    </lineage>
</organism>
<feature type="region of interest" description="Disordered" evidence="1">
    <location>
        <begin position="1414"/>
        <end position="1464"/>
    </location>
</feature>
<name>A0A9D4GMA7_DREPO</name>
<evidence type="ECO:0000256" key="2">
    <source>
        <dbReference type="SAM" id="Phobius"/>
    </source>
</evidence>
<accession>A0A9D4GMA7</accession>
<evidence type="ECO:0000256" key="1">
    <source>
        <dbReference type="SAM" id="MobiDB-lite"/>
    </source>
</evidence>
<feature type="region of interest" description="Disordered" evidence="1">
    <location>
        <begin position="1291"/>
        <end position="1335"/>
    </location>
</feature>
<proteinExistence type="predicted"/>
<gene>
    <name evidence="3" type="ORF">DPMN_117983</name>
</gene>
<keyword evidence="2" id="KW-1133">Transmembrane helix</keyword>
<keyword evidence="2" id="KW-0812">Transmembrane</keyword>
<dbReference type="Proteomes" id="UP000828390">
    <property type="component" value="Unassembled WGS sequence"/>
</dbReference>
<dbReference type="EMBL" id="JAIWYP010000005">
    <property type="protein sequence ID" value="KAH3816467.1"/>
    <property type="molecule type" value="Genomic_DNA"/>
</dbReference>
<keyword evidence="2" id="KW-0472">Membrane</keyword>
<feature type="region of interest" description="Disordered" evidence="1">
    <location>
        <begin position="1522"/>
        <end position="1586"/>
    </location>
</feature>
<reference evidence="3" key="2">
    <citation type="submission" date="2020-11" db="EMBL/GenBank/DDBJ databases">
        <authorList>
            <person name="McCartney M.A."/>
            <person name="Auch B."/>
            <person name="Kono T."/>
            <person name="Mallez S."/>
            <person name="Becker A."/>
            <person name="Gohl D.M."/>
            <person name="Silverstein K.A.T."/>
            <person name="Koren S."/>
            <person name="Bechman K.B."/>
            <person name="Herman A."/>
            <person name="Abrahante J.E."/>
            <person name="Garbe J."/>
        </authorList>
    </citation>
    <scope>NUCLEOTIDE SEQUENCE</scope>
    <source>
        <strain evidence="3">Duluth1</strain>
        <tissue evidence="3">Whole animal</tissue>
    </source>
</reference>
<feature type="transmembrane region" description="Helical" evidence="2">
    <location>
        <begin position="1172"/>
        <end position="1195"/>
    </location>
</feature>
<feature type="compositionally biased region" description="Low complexity" evidence="1">
    <location>
        <begin position="1442"/>
        <end position="1455"/>
    </location>
</feature>
<feature type="compositionally biased region" description="Polar residues" evidence="1">
    <location>
        <begin position="1299"/>
        <end position="1309"/>
    </location>
</feature>
<keyword evidence="4" id="KW-1185">Reference proteome</keyword>
<feature type="compositionally biased region" description="Polar residues" evidence="1">
    <location>
        <begin position="1414"/>
        <end position="1439"/>
    </location>
</feature>
<comment type="caution">
    <text evidence="3">The sequence shown here is derived from an EMBL/GenBank/DDBJ whole genome shotgun (WGS) entry which is preliminary data.</text>
</comment>
<sequence length="1586" mass="171266">MPLKGYYELMSLDALGISLHGRFGVCESSNALHSCLIGFVVEHNGTEYYISHDGYDQVSSVQIMTAGEPLMLYGELQLGNITLELESKTTIKMKVEGSDMVIKLSSISERLMATVSLPRAEFDAYQPTLDGIVTSCDTAVAVTASNCSSVTRQAICDKTHSVASECELPQTKDSLAAYVSKKMYTNQAFMDIVEKKYLSPLAPNCLEYSNGNGMTAAGITLPSSDFALEMHVKPKTNGGVLMTYDKEGEYLVLLNHDVTNQLVLHTATKNFFTGLKLAQNKWNQISLAWRDDAGVMELYLADDNGISTVYAAEVPDLFDSKGTLTLGQVTPGLTASIAAGDFNGHIDEVRIWSRPHNPNVITDNFRVTVTDMTEDVSHNWNFNEGMGLSAYEKSSGQNFVPVNVENAPKWVKSDLDLAVDDDLDAPQMTKQDAENAAALANAQAQCANLISEFSLNAIASDMNTLLAVYEALCVQELMNSNDTDSAAAIMVGMADLYGGLTNDTNSPIQGLCNVLDSLSLFLGVSGSNCTSCNFGSLDESGTCMCLDSHWGASCDDICPVGKLGACNARGVCDIQSGKCNCHPRHYTGGNTVEDFWKKFVSKKSMGMKDDYTCASCSGDWVGKECEFSKITPKSTTEFTGMVYGSYLTTFDGMSLLHAAPGTYSLFKASDVEVQALFEPCKGNHACRLMSELAIASGTTLVHIQHNPVGNMSVVVKHNGKTEKIEYPHNVKSYGKIDVAWSEGPFVKVQQESIKIITYDSPIGLITHGRFPSSQAGANNGMFGNSANSWLKTIKCPDDTTTLKEDEVTSQYAGNCIRENYTPSKSIIDHELGSEDITSAGFSMTVQSGGEISIGGFDLQQELADFTVGFWVKVETLSKKRSIPSLTIMTLDVGSYLAFKVDSGELVVDWNGEYRTDILVSTDKWYYLAFTWATDGKASVYLITETQVQVKDPLPDLINTGLKVNLTGINITASSTETVTVDCVRTWKIKKSLTNADADSRTYCGPTSPTDTALLLAIPFDEGEGNETTMTIYNEVVGTTAGHILDNVAINLTEPVVWKPSNAPVSSISSPGPLTVYHRSNTHDYTQAAINCLSVLDNENITKHCEVLPSGIRDHLLEACIREHDRAGKEESKNIMYSSLIFYCATAMKVDECKFKGYFYFCDETAEDSSGGFPMWIIGVAAGILLLLILLIIIVIRLKKKKKENQEFTEQQDEINQQYQMLHSKNTNTRFNKSRLAYYDNRETSFVNSGASGAGRVSAWSNGRDSAMSDGRASQNTISSRFFESPMMFMSDEPSGPNRARSQTPTSSRGFSPLSFLGKGTVSPTPTSIMVDTPGNVPDTYKSKKDFTGVKTEGKGTFSAVSKLLDKARKEAPAESPHPAPLQASAGPNTYPKGPMFKKRESAVSLASINMAKRNSASSMANNSFGTTSPPMSPTDTQGDFISFSPTGPSGDSSGGRNANLKGPVFRHRDSSASLSSLAGSSSIALANDTVGTTSPLLSPIDEHGNFLGTSSQFGGVLSPRPSFGADAPTSLTGKRGTPNAAFLGDGNSSSALDGEAAAPWKKLAPIPRLPPPLSRKKSNVDDLDMI</sequence>
<feature type="region of interest" description="Disordered" evidence="1">
    <location>
        <begin position="1367"/>
        <end position="1395"/>
    </location>
</feature>
<dbReference type="Gene3D" id="2.60.120.200">
    <property type="match status" value="2"/>
</dbReference>
<evidence type="ECO:0000313" key="4">
    <source>
        <dbReference type="Proteomes" id="UP000828390"/>
    </source>
</evidence>
<evidence type="ECO:0000313" key="3">
    <source>
        <dbReference type="EMBL" id="KAH3816467.1"/>
    </source>
</evidence>
<dbReference type="Pfam" id="PF13385">
    <property type="entry name" value="Laminin_G_3"/>
    <property type="match status" value="1"/>
</dbReference>
<reference evidence="3" key="1">
    <citation type="journal article" date="2019" name="bioRxiv">
        <title>The Genome of the Zebra Mussel, Dreissena polymorpha: A Resource for Invasive Species Research.</title>
        <authorList>
            <person name="McCartney M.A."/>
            <person name="Auch B."/>
            <person name="Kono T."/>
            <person name="Mallez S."/>
            <person name="Zhang Y."/>
            <person name="Obille A."/>
            <person name="Becker A."/>
            <person name="Abrahante J.E."/>
            <person name="Garbe J."/>
            <person name="Badalamenti J.P."/>
            <person name="Herman A."/>
            <person name="Mangelson H."/>
            <person name="Liachko I."/>
            <person name="Sullivan S."/>
            <person name="Sone E.D."/>
            <person name="Koren S."/>
            <person name="Silverstein K.A.T."/>
            <person name="Beckman K.B."/>
            <person name="Gohl D.M."/>
        </authorList>
    </citation>
    <scope>NUCLEOTIDE SEQUENCE</scope>
    <source>
        <strain evidence="3">Duluth1</strain>
        <tissue evidence="3">Whole animal</tissue>
    </source>
</reference>
<protein>
    <submittedName>
        <fullName evidence="3">Uncharacterized protein</fullName>
    </submittedName>
</protein>
<dbReference type="SUPFAM" id="SSF49899">
    <property type="entry name" value="Concanavalin A-like lectins/glucanases"/>
    <property type="match status" value="2"/>
</dbReference>
<dbReference type="InterPro" id="IPR013320">
    <property type="entry name" value="ConA-like_dom_sf"/>
</dbReference>